<dbReference type="AlphaFoldDB" id="A0A133L0F0"/>
<dbReference type="Gene3D" id="3.20.20.140">
    <property type="entry name" value="Metal-dependent hydrolases"/>
    <property type="match status" value="1"/>
</dbReference>
<name>A0A133L0F0_HEYCO</name>
<accession>A0A133L0F0</accession>
<organism evidence="1 2">
    <name type="scientific">Heyndrickxia coagulans</name>
    <name type="common">Weizmannia coagulans</name>
    <dbReference type="NCBI Taxonomy" id="1398"/>
    <lineage>
        <taxon>Bacteria</taxon>
        <taxon>Bacillati</taxon>
        <taxon>Bacillota</taxon>
        <taxon>Bacilli</taxon>
        <taxon>Bacillales</taxon>
        <taxon>Bacillaceae</taxon>
        <taxon>Heyndrickxia</taxon>
    </lineage>
</organism>
<dbReference type="EMBL" id="LRPN01000020">
    <property type="protein sequence ID" value="KWZ85155.1"/>
    <property type="molecule type" value="Genomic_DNA"/>
</dbReference>
<evidence type="ECO:0000313" key="2">
    <source>
        <dbReference type="Proteomes" id="UP000070376"/>
    </source>
</evidence>
<evidence type="ECO:0000313" key="1">
    <source>
        <dbReference type="EMBL" id="KWZ85155.1"/>
    </source>
</evidence>
<protein>
    <submittedName>
        <fullName evidence="1">Uncharacterized protein</fullName>
    </submittedName>
</protein>
<reference evidence="2" key="1">
    <citation type="submission" date="2016-01" db="EMBL/GenBank/DDBJ databases">
        <authorList>
            <person name="Mitreva M."/>
            <person name="Pepin K.H."/>
            <person name="Mihindukulasuriya K.A."/>
            <person name="Fulton R."/>
            <person name="Fronick C."/>
            <person name="O'Laughlin M."/>
            <person name="Miner T."/>
            <person name="Herter B."/>
            <person name="Rosa B.A."/>
            <person name="Cordes M."/>
            <person name="Tomlinson C."/>
            <person name="Wollam A."/>
            <person name="Palsikar V.B."/>
            <person name="Mardis E.R."/>
            <person name="Wilson R.K."/>
        </authorList>
    </citation>
    <scope>NUCLEOTIDE SEQUENCE [LARGE SCALE GENOMIC DNA]</scope>
    <source>
        <strain evidence="2">GED7749B</strain>
    </source>
</reference>
<dbReference type="PATRIC" id="fig|1398.22.peg.586"/>
<gene>
    <name evidence="1" type="ORF">HMPREF3213_00588</name>
</gene>
<proteinExistence type="predicted"/>
<dbReference type="Proteomes" id="UP000070376">
    <property type="component" value="Unassembled WGS sequence"/>
</dbReference>
<sequence>MCTVRKSKVSILKDLSENIKVRKTTGYFSDPDITVFQKWQNLSGGLIKKVALAPERKGVEEFVVRKVTEQGTVAALGPG</sequence>
<comment type="caution">
    <text evidence="1">The sequence shown here is derived from an EMBL/GenBank/DDBJ whole genome shotgun (WGS) entry which is preliminary data.</text>
</comment>